<sequence length="245" mass="27599">MLKMTPLLRWVLLALLLAMVVAHPVEHACVYLCRARNTSPEITGGCEHQQKLVLQSSGGRFPIHRLFRLCLTPCHGSSDLLVFDNTHTCRTFRQTLIQYHGCSCDDVNYGETRNNQENPSTVKKFEEDQLKGTDVTRMLEKAGEQQIVRGQSLKTKDVRRYITEIKVEKDIIQADFKDTDNLNKADSEETSEDAATGILEKPGSKDDASRKEDSTDETSVDWDRWCMNQCDNGKGGSACNCDIIP</sequence>
<evidence type="ECO:0000313" key="4">
    <source>
        <dbReference type="RefSeq" id="XP_033346154.1"/>
    </source>
</evidence>
<feature type="region of interest" description="Disordered" evidence="1">
    <location>
        <begin position="182"/>
        <end position="219"/>
    </location>
</feature>
<dbReference type="KEGG" id="bvk:117231640"/>
<dbReference type="Proteomes" id="UP000504631">
    <property type="component" value="Unplaced"/>
</dbReference>
<dbReference type="AlphaFoldDB" id="A0A6J3K1J7"/>
<keyword evidence="3" id="KW-1185">Reference proteome</keyword>
<gene>
    <name evidence="4" type="primary">LOC117231640</name>
</gene>
<feature type="chain" id="PRO_5026904361" evidence="2">
    <location>
        <begin position="23"/>
        <end position="245"/>
    </location>
</feature>
<organism evidence="3 4">
    <name type="scientific">Bombus vosnesenskii</name>
    <dbReference type="NCBI Taxonomy" id="207650"/>
    <lineage>
        <taxon>Eukaryota</taxon>
        <taxon>Metazoa</taxon>
        <taxon>Ecdysozoa</taxon>
        <taxon>Arthropoda</taxon>
        <taxon>Hexapoda</taxon>
        <taxon>Insecta</taxon>
        <taxon>Pterygota</taxon>
        <taxon>Neoptera</taxon>
        <taxon>Endopterygota</taxon>
        <taxon>Hymenoptera</taxon>
        <taxon>Apocrita</taxon>
        <taxon>Aculeata</taxon>
        <taxon>Apoidea</taxon>
        <taxon>Anthophila</taxon>
        <taxon>Apidae</taxon>
        <taxon>Bombus</taxon>
        <taxon>Pyrobombus</taxon>
    </lineage>
</organism>
<accession>A0A6J3K1J7</accession>
<feature type="compositionally biased region" description="Basic and acidic residues" evidence="1">
    <location>
        <begin position="202"/>
        <end position="213"/>
    </location>
</feature>
<evidence type="ECO:0000313" key="3">
    <source>
        <dbReference type="Proteomes" id="UP000504631"/>
    </source>
</evidence>
<keyword evidence="2" id="KW-0732">Signal</keyword>
<evidence type="ECO:0000256" key="2">
    <source>
        <dbReference type="SAM" id="SignalP"/>
    </source>
</evidence>
<name>A0A6J3K1J7_9HYME</name>
<proteinExistence type="predicted"/>
<dbReference type="RefSeq" id="XP_033346154.1">
    <property type="nucleotide sequence ID" value="XM_033490263.1"/>
</dbReference>
<feature type="signal peptide" evidence="2">
    <location>
        <begin position="1"/>
        <end position="22"/>
    </location>
</feature>
<dbReference type="GeneID" id="117231640"/>
<evidence type="ECO:0000256" key="1">
    <source>
        <dbReference type="SAM" id="MobiDB-lite"/>
    </source>
</evidence>
<protein>
    <submittedName>
        <fullName evidence="4">Uncharacterized protein LOC117231640</fullName>
    </submittedName>
</protein>
<reference evidence="4" key="1">
    <citation type="submission" date="2025-08" db="UniProtKB">
        <authorList>
            <consortium name="RefSeq"/>
        </authorList>
    </citation>
    <scope>IDENTIFICATION</scope>
    <source>
        <tissue evidence="4">Muscle</tissue>
    </source>
</reference>